<dbReference type="RefSeq" id="XP_013426006.1">
    <property type="nucleotide sequence ID" value="XM_013570552.1"/>
</dbReference>
<evidence type="ECO:0000313" key="2">
    <source>
        <dbReference type="EMBL" id="KEQ71672.1"/>
    </source>
</evidence>
<dbReference type="EMBL" id="KL584713">
    <property type="protein sequence ID" value="KEQ71672.1"/>
    <property type="molecule type" value="Genomic_DNA"/>
</dbReference>
<dbReference type="AlphaFoldDB" id="A0A074WPP9"/>
<sequence>MADFNDVPGMNARIDMAVDMLNEKRYAEAEAATRAVLEHRLSRWQHIYATILLADSMNDWYEAEEQRYKAENMWRNTRSLWPPNRDAEVDRELKELREHLDDLKEDQKADLPEYDDDFHEFMVEMYQKYSRVIKVEGEWEKMLQKRSQEAQERELAEIEEYEAQERAEEKEMKAREQDKLQDEAIEDIRYLFGRTLTK</sequence>
<evidence type="ECO:0000313" key="3">
    <source>
        <dbReference type="Proteomes" id="UP000027730"/>
    </source>
</evidence>
<proteinExistence type="predicted"/>
<keyword evidence="3" id="KW-1185">Reference proteome</keyword>
<evidence type="ECO:0000256" key="1">
    <source>
        <dbReference type="SAM" id="Coils"/>
    </source>
</evidence>
<dbReference type="HOGENOM" id="CLU_1377852_0_0_1"/>
<dbReference type="GeneID" id="25417151"/>
<protein>
    <submittedName>
        <fullName evidence="2">Uncharacterized protein</fullName>
    </submittedName>
</protein>
<gene>
    <name evidence="2" type="ORF">M436DRAFT_83279</name>
</gene>
<dbReference type="Proteomes" id="UP000027730">
    <property type="component" value="Unassembled WGS sequence"/>
</dbReference>
<dbReference type="OrthoDB" id="3440281at2759"/>
<feature type="coiled-coil region" evidence="1">
    <location>
        <begin position="144"/>
        <end position="178"/>
    </location>
</feature>
<keyword evidence="1" id="KW-0175">Coiled coil</keyword>
<reference evidence="2 3" key="1">
    <citation type="journal article" date="2014" name="BMC Genomics">
        <title>Genome sequencing of four Aureobasidium pullulans varieties: biotechnological potential, stress tolerance, and description of new species.</title>
        <authorList>
            <person name="Gostin Ar C."/>
            <person name="Ohm R.A."/>
            <person name="Kogej T."/>
            <person name="Sonjak S."/>
            <person name="Turk M."/>
            <person name="Zajc J."/>
            <person name="Zalar P."/>
            <person name="Grube M."/>
            <person name="Sun H."/>
            <person name="Han J."/>
            <person name="Sharma A."/>
            <person name="Chiniquy J."/>
            <person name="Ngan C.Y."/>
            <person name="Lipzen A."/>
            <person name="Barry K."/>
            <person name="Grigoriev I.V."/>
            <person name="Gunde-Cimerman N."/>
        </authorList>
    </citation>
    <scope>NUCLEOTIDE SEQUENCE [LARGE SCALE GENOMIC DNA]</scope>
    <source>
        <strain evidence="2 3">CBS 147.97</strain>
    </source>
</reference>
<accession>A0A074WPP9</accession>
<organism evidence="2 3">
    <name type="scientific">Aureobasidium namibiae CBS 147.97</name>
    <dbReference type="NCBI Taxonomy" id="1043004"/>
    <lineage>
        <taxon>Eukaryota</taxon>
        <taxon>Fungi</taxon>
        <taxon>Dikarya</taxon>
        <taxon>Ascomycota</taxon>
        <taxon>Pezizomycotina</taxon>
        <taxon>Dothideomycetes</taxon>
        <taxon>Dothideomycetidae</taxon>
        <taxon>Dothideales</taxon>
        <taxon>Saccotheciaceae</taxon>
        <taxon>Aureobasidium</taxon>
    </lineage>
</organism>
<name>A0A074WPP9_9PEZI</name>